<reference evidence="2 3" key="1">
    <citation type="submission" date="2015-11" db="EMBL/GenBank/DDBJ databases">
        <title>Description and complete genome sequence of a novel strain predominating in hypersaline microbial mats and representing a new family of the Bacteriodetes phylum.</title>
        <authorList>
            <person name="Spring S."/>
            <person name="Bunk B."/>
            <person name="Sproer C."/>
            <person name="Klenk H.-P."/>
        </authorList>
    </citation>
    <scope>NUCLEOTIDE SEQUENCE [LARGE SCALE GENOMIC DNA]</scope>
    <source>
        <strain evidence="2 3">L21-Spi-D4</strain>
    </source>
</reference>
<name>A0A0S2HY45_9BACT</name>
<dbReference type="KEGG" id="blq:L21SP5_01266"/>
<dbReference type="Proteomes" id="UP000064893">
    <property type="component" value="Chromosome"/>
</dbReference>
<accession>A0A0S2HY45</accession>
<gene>
    <name evidence="2" type="primary">hypC</name>
    <name evidence="2" type="ORF">L21SP5_01266</name>
</gene>
<dbReference type="EMBL" id="CP013118">
    <property type="protein sequence ID" value="ALO14920.1"/>
    <property type="molecule type" value="Genomic_DNA"/>
</dbReference>
<organism evidence="2 3">
    <name type="scientific">Salinivirga cyanobacteriivorans</name>
    <dbReference type="NCBI Taxonomy" id="1307839"/>
    <lineage>
        <taxon>Bacteria</taxon>
        <taxon>Pseudomonadati</taxon>
        <taxon>Bacteroidota</taxon>
        <taxon>Bacteroidia</taxon>
        <taxon>Bacteroidales</taxon>
        <taxon>Salinivirgaceae</taxon>
        <taxon>Salinivirga</taxon>
    </lineage>
</organism>
<dbReference type="NCBIfam" id="TIGR00074">
    <property type="entry name" value="hypC_hupF"/>
    <property type="match status" value="1"/>
</dbReference>
<evidence type="ECO:0000256" key="1">
    <source>
        <dbReference type="ARBA" id="ARBA00006018"/>
    </source>
</evidence>
<protein>
    <submittedName>
        <fullName evidence="2">Hydrogenase isoenzymes formation protein HypC</fullName>
    </submittedName>
</protein>
<dbReference type="PRINTS" id="PR00445">
    <property type="entry name" value="HUPFHYPC"/>
</dbReference>
<sequence>MCLSIPVRIESIEGSEAVVSINGAAYKAGIHLIDNPQVGDYVLLHAGFAIQKISDHEARETLELIKQMKSPF</sequence>
<dbReference type="InterPro" id="IPR001109">
    <property type="entry name" value="Hydrogenase_HupF/HypC"/>
</dbReference>
<dbReference type="GO" id="GO:1902670">
    <property type="term" value="F:carbon dioxide binding"/>
    <property type="evidence" value="ECO:0007669"/>
    <property type="project" value="TreeGrafter"/>
</dbReference>
<evidence type="ECO:0000313" key="2">
    <source>
        <dbReference type="EMBL" id="ALO14920.1"/>
    </source>
</evidence>
<dbReference type="PANTHER" id="PTHR35177:SF2">
    <property type="entry name" value="HYDROGENASE MATURATION FACTOR HYBG"/>
    <property type="match status" value="1"/>
</dbReference>
<dbReference type="SUPFAM" id="SSF159127">
    <property type="entry name" value="HupF/HypC-like"/>
    <property type="match status" value="1"/>
</dbReference>
<dbReference type="STRING" id="1307839.L21SP5_01266"/>
<dbReference type="Gene3D" id="2.30.30.140">
    <property type="match status" value="1"/>
</dbReference>
<dbReference type="GO" id="GO:0005506">
    <property type="term" value="F:iron ion binding"/>
    <property type="evidence" value="ECO:0007669"/>
    <property type="project" value="TreeGrafter"/>
</dbReference>
<dbReference type="AlphaFoldDB" id="A0A0S2HY45"/>
<dbReference type="Pfam" id="PF01455">
    <property type="entry name" value="HupF_HypC"/>
    <property type="match status" value="1"/>
</dbReference>
<dbReference type="GO" id="GO:0051604">
    <property type="term" value="P:protein maturation"/>
    <property type="evidence" value="ECO:0007669"/>
    <property type="project" value="TreeGrafter"/>
</dbReference>
<keyword evidence="3" id="KW-1185">Reference proteome</keyword>
<proteinExistence type="inferred from homology"/>
<evidence type="ECO:0000313" key="3">
    <source>
        <dbReference type="Proteomes" id="UP000064893"/>
    </source>
</evidence>
<dbReference type="PANTHER" id="PTHR35177">
    <property type="entry name" value="HYDROGENASE MATURATION FACTOR HYBG"/>
    <property type="match status" value="1"/>
</dbReference>
<dbReference type="OrthoDB" id="9806017at2"/>
<comment type="similarity">
    <text evidence="1">Belongs to the HupF/HypC family.</text>
</comment>
<dbReference type="RefSeq" id="WP_057952431.1">
    <property type="nucleotide sequence ID" value="NZ_CP013118.1"/>
</dbReference>